<evidence type="ECO:0000256" key="6">
    <source>
        <dbReference type="ARBA" id="ARBA00022999"/>
    </source>
</evidence>
<comment type="similarity">
    <text evidence="3">Belongs to the SPT6 family.</text>
</comment>
<dbReference type="InterPro" id="IPR032706">
    <property type="entry name" value="Spt6_HHH"/>
</dbReference>
<dbReference type="InterPro" id="IPR017072">
    <property type="entry name" value="TF_Spt6"/>
</dbReference>
<dbReference type="Pfam" id="PF14633">
    <property type="entry name" value="SH2_2"/>
    <property type="match status" value="1"/>
</dbReference>
<evidence type="ECO:0000256" key="4">
    <source>
        <dbReference type="ARBA" id="ARBA00020248"/>
    </source>
</evidence>
<dbReference type="GO" id="GO:0003677">
    <property type="term" value="F:DNA binding"/>
    <property type="evidence" value="ECO:0007669"/>
    <property type="project" value="InterPro"/>
</dbReference>
<dbReference type="PANTHER" id="PTHR10145:SF6">
    <property type="entry name" value="TRANSCRIPTION ELONGATION FACTOR SPT6"/>
    <property type="match status" value="1"/>
</dbReference>
<dbReference type="InterPro" id="IPR023323">
    <property type="entry name" value="Tex-like_dom_sf"/>
</dbReference>
<dbReference type="InterPro" id="IPR036860">
    <property type="entry name" value="SH2_dom_sf"/>
</dbReference>
<dbReference type="InterPro" id="IPR028083">
    <property type="entry name" value="Spt6_acidic_N_dom"/>
</dbReference>
<dbReference type="FunFam" id="1.10.10.2740:FF:000002">
    <property type="entry name" value="Transcription elongation factor Spt6"/>
    <property type="match status" value="1"/>
</dbReference>
<dbReference type="FunFam" id="3.30.505.10:FF:000056">
    <property type="entry name" value="Transcription elongation factor Spt6"/>
    <property type="match status" value="1"/>
</dbReference>
<dbReference type="SUPFAM" id="SSF47781">
    <property type="entry name" value="RuvA domain 2-like"/>
    <property type="match status" value="2"/>
</dbReference>
<feature type="region of interest" description="Disordered" evidence="11">
    <location>
        <begin position="1449"/>
        <end position="1574"/>
    </location>
</feature>
<dbReference type="InterPro" id="IPR037027">
    <property type="entry name" value="YqgF/RNaseH-like_dom_sf"/>
</dbReference>
<dbReference type="Pfam" id="PF17674">
    <property type="entry name" value="HHH_9"/>
    <property type="match status" value="1"/>
</dbReference>
<dbReference type="Gene3D" id="1.10.3500.10">
    <property type="entry name" value="Tex N-terminal region-like"/>
    <property type="match status" value="1"/>
</dbReference>
<dbReference type="SMART" id="SM00252">
    <property type="entry name" value="SH2"/>
    <property type="match status" value="1"/>
</dbReference>
<evidence type="ECO:0000256" key="3">
    <source>
        <dbReference type="ARBA" id="ARBA00009253"/>
    </source>
</evidence>
<dbReference type="SUPFAM" id="SSF55550">
    <property type="entry name" value="SH2 domain"/>
    <property type="match status" value="1"/>
</dbReference>
<dbReference type="InterPro" id="IPR010994">
    <property type="entry name" value="RuvA_2-like"/>
</dbReference>
<dbReference type="InterPro" id="IPR028088">
    <property type="entry name" value="Spt6_HTH_DNA-bd_dom"/>
</dbReference>
<dbReference type="Gene3D" id="3.30.505.10">
    <property type="entry name" value="SH2 domain"/>
    <property type="match status" value="2"/>
</dbReference>
<evidence type="ECO:0000256" key="7">
    <source>
        <dbReference type="ARBA" id="ARBA00023163"/>
    </source>
</evidence>
<dbReference type="SUPFAM" id="SSF50249">
    <property type="entry name" value="Nucleic acid-binding proteins"/>
    <property type="match status" value="1"/>
</dbReference>
<dbReference type="InterPro" id="IPR035019">
    <property type="entry name" value="Spt6_SH2_N"/>
</dbReference>
<dbReference type="GO" id="GO:0034728">
    <property type="term" value="P:nucleosome organization"/>
    <property type="evidence" value="ECO:0007669"/>
    <property type="project" value="TreeGrafter"/>
</dbReference>
<evidence type="ECO:0000313" key="14">
    <source>
        <dbReference type="Proteomes" id="UP000307169"/>
    </source>
</evidence>
<evidence type="ECO:0000256" key="9">
    <source>
        <dbReference type="ARBA" id="ARBA00029871"/>
    </source>
</evidence>
<evidence type="ECO:0000259" key="12">
    <source>
        <dbReference type="PROSITE" id="PS50126"/>
    </source>
</evidence>
<evidence type="ECO:0000256" key="8">
    <source>
        <dbReference type="ARBA" id="ARBA00023242"/>
    </source>
</evidence>
<dbReference type="Gene3D" id="1.10.10.650">
    <property type="entry name" value="RuvA domain 2-like"/>
    <property type="match status" value="1"/>
</dbReference>
<feature type="compositionally biased region" description="Low complexity" evidence="11">
    <location>
        <begin position="1520"/>
        <end position="1536"/>
    </location>
</feature>
<dbReference type="SMART" id="SM00316">
    <property type="entry name" value="S1"/>
    <property type="match status" value="1"/>
</dbReference>
<dbReference type="PROSITE" id="PS50126">
    <property type="entry name" value="S1"/>
    <property type="match status" value="1"/>
</dbReference>
<dbReference type="InterPro" id="IPR041692">
    <property type="entry name" value="HHH_9"/>
</dbReference>
<feature type="compositionally biased region" description="Basic residues" evidence="11">
    <location>
        <begin position="181"/>
        <end position="193"/>
    </location>
</feature>
<dbReference type="CDD" id="cd09928">
    <property type="entry name" value="SH2_Cterm_SPT6_like"/>
    <property type="match status" value="1"/>
</dbReference>
<feature type="compositionally biased region" description="Basic and acidic residues" evidence="11">
    <location>
        <begin position="30"/>
        <end position="39"/>
    </location>
</feature>
<dbReference type="InterPro" id="IPR049540">
    <property type="entry name" value="Spt6-like_S1"/>
</dbReference>
<dbReference type="GO" id="GO:0005694">
    <property type="term" value="C:chromosome"/>
    <property type="evidence" value="ECO:0007669"/>
    <property type="project" value="UniProtKB-SubCell"/>
</dbReference>
<dbReference type="Pfam" id="PF22706">
    <property type="entry name" value="Tex_central_region"/>
    <property type="match status" value="1"/>
</dbReference>
<protein>
    <recommendedName>
        <fullName evidence="4">Transcription elongation factor SPT6</fullName>
    </recommendedName>
    <alternativeName>
        <fullName evidence="9">Chromatin elongation factor SPT6</fullName>
    </alternativeName>
</protein>
<evidence type="ECO:0000256" key="1">
    <source>
        <dbReference type="ARBA" id="ARBA00004123"/>
    </source>
</evidence>
<name>A0A4T0NN29_9BASI</name>
<dbReference type="CDD" id="cd09918">
    <property type="entry name" value="SH2_Nterm_SPT6_like"/>
    <property type="match status" value="1"/>
</dbReference>
<dbReference type="Pfam" id="PF14639">
    <property type="entry name" value="YqgF"/>
    <property type="match status" value="2"/>
</dbReference>
<dbReference type="InterPro" id="IPR012337">
    <property type="entry name" value="RNaseH-like_sf"/>
</dbReference>
<evidence type="ECO:0000256" key="11">
    <source>
        <dbReference type="SAM" id="MobiDB-lite"/>
    </source>
</evidence>
<dbReference type="GO" id="GO:0140673">
    <property type="term" value="P:transcription elongation-coupled chromatin remodeling"/>
    <property type="evidence" value="ECO:0007669"/>
    <property type="project" value="InterPro"/>
</dbReference>
<keyword evidence="6" id="KW-0727">SH2 domain</keyword>
<evidence type="ECO:0000256" key="2">
    <source>
        <dbReference type="ARBA" id="ARBA00004286"/>
    </source>
</evidence>
<organism evidence="13 14">
    <name type="scientific">Wallemia mellicola</name>
    <dbReference type="NCBI Taxonomy" id="1708541"/>
    <lineage>
        <taxon>Eukaryota</taxon>
        <taxon>Fungi</taxon>
        <taxon>Dikarya</taxon>
        <taxon>Basidiomycota</taxon>
        <taxon>Wallemiomycotina</taxon>
        <taxon>Wallemiomycetes</taxon>
        <taxon>Wallemiales</taxon>
        <taxon>Wallemiaceae</taxon>
        <taxon>Wallemia</taxon>
    </lineage>
</organism>
<dbReference type="GO" id="GO:0008023">
    <property type="term" value="C:transcription elongation factor complex"/>
    <property type="evidence" value="ECO:0007669"/>
    <property type="project" value="TreeGrafter"/>
</dbReference>
<dbReference type="GO" id="GO:0031491">
    <property type="term" value="F:nucleosome binding"/>
    <property type="evidence" value="ECO:0007669"/>
    <property type="project" value="TreeGrafter"/>
</dbReference>
<feature type="compositionally biased region" description="Basic and acidic residues" evidence="11">
    <location>
        <begin position="126"/>
        <end position="135"/>
    </location>
</feature>
<dbReference type="InterPro" id="IPR055179">
    <property type="entry name" value="Tex-like_central_region"/>
</dbReference>
<feature type="compositionally biased region" description="Acidic residues" evidence="11">
    <location>
        <begin position="152"/>
        <end position="169"/>
    </location>
</feature>
<feature type="compositionally biased region" description="Polar residues" evidence="11">
    <location>
        <begin position="1543"/>
        <end position="1574"/>
    </location>
</feature>
<comment type="subcellular location">
    <subcellularLocation>
        <location evidence="2">Chromosome</location>
    </subcellularLocation>
    <subcellularLocation>
        <location evidence="1">Nucleus</location>
    </subcellularLocation>
</comment>
<dbReference type="GO" id="GO:0042393">
    <property type="term" value="F:histone binding"/>
    <property type="evidence" value="ECO:0007669"/>
    <property type="project" value="TreeGrafter"/>
</dbReference>
<evidence type="ECO:0000256" key="5">
    <source>
        <dbReference type="ARBA" id="ARBA00022454"/>
    </source>
</evidence>
<dbReference type="InterPro" id="IPR000980">
    <property type="entry name" value="SH2"/>
</dbReference>
<dbReference type="InterPro" id="IPR035420">
    <property type="entry name" value="Spt6_SH2"/>
</dbReference>
<feature type="compositionally biased region" description="Basic residues" evidence="11">
    <location>
        <begin position="57"/>
        <end position="69"/>
    </location>
</feature>
<dbReference type="SUPFAM" id="SSF158832">
    <property type="entry name" value="Tex N-terminal region-like"/>
    <property type="match status" value="1"/>
</dbReference>
<comment type="function">
    <text evidence="10">Histone H3-H4 chaperone that plays a role in maintenance of chromatin structure during RNA polymerase II transcription elongation thereby repressing transcription initiation from cryptic promoters. Mediates the reassembly of nucleosomes onto the promoters of at least a selected set of genes during repression; the nucleosome reassembly is essential for transcriptional repression. Essential for viability.</text>
</comment>
<feature type="compositionally biased region" description="Acidic residues" evidence="11">
    <location>
        <begin position="112"/>
        <end position="124"/>
    </location>
</feature>
<feature type="compositionally biased region" description="Gly residues" evidence="11">
    <location>
        <begin position="1486"/>
        <end position="1501"/>
    </location>
</feature>
<dbReference type="PANTHER" id="PTHR10145">
    <property type="entry name" value="TRANSCRIPTION ELONGATION FACTOR SPT6"/>
    <property type="match status" value="1"/>
</dbReference>
<dbReference type="EMBL" id="SPRH01000037">
    <property type="protein sequence ID" value="TIB98521.1"/>
    <property type="molecule type" value="Genomic_DNA"/>
</dbReference>
<dbReference type="Pfam" id="PF14632">
    <property type="entry name" value="SPT6_acidic"/>
    <property type="match status" value="1"/>
</dbReference>
<accession>A0A4T0NN29</accession>
<dbReference type="InterPro" id="IPR023319">
    <property type="entry name" value="Tex-like_HTH_dom_sf"/>
</dbReference>
<feature type="domain" description="S1 motif" evidence="12">
    <location>
        <begin position="1135"/>
        <end position="1206"/>
    </location>
</feature>
<dbReference type="InterPro" id="IPR042066">
    <property type="entry name" value="Spt6_death-like"/>
</dbReference>
<dbReference type="Proteomes" id="UP000307169">
    <property type="component" value="Unassembled WGS sequence"/>
</dbReference>
<keyword evidence="8" id="KW-0539">Nucleus</keyword>
<dbReference type="Pfam" id="PF14641">
    <property type="entry name" value="HTH_44"/>
    <property type="match status" value="1"/>
</dbReference>
<keyword evidence="7" id="KW-0804">Transcription</keyword>
<sequence>MSSKGSDEEGEAIPMHGDKDSSEEEDDNSEAEREVREGFIEDEQVDDSEGVRDGSEKKKKKKKKLKKLRRASDLNDEEVDEDDLDLIAENTGRSRRKDVSQLRRLHRRKADDTDEEDLDAEPAEDTSVRDKRNKGVSELINMFNEDANRAVEDDDDDDLGNFIEEDEEDPRNAYAGGDDRRKKKKKQKARKNQRGILSEQAGVDQETMDEIYEVFGDGTEYGWAMEVDEEEEFEEHRGDTKMADVFEPSEIKARLMTDEDEIIRYTDLPERMQLLTPGIAISNVIRDHYATDTEYAHRLPDKDKSAAWIAPRLSEASKNMFLDPLAPHYNLKDEFIRAVTVAVDSIQNGMEVPFIHIHRRDLVSHFDPAKTSVPLAPEELRHEYPAGTSAVWRNRHQMSLLSRSDLWKIYELYRKYVSLHIRLSGITELAEKAHIVDNYFTGTLVPLAQDEMEVTNDLHEWLLGMYPHEIKILQDEQRSMSERQFKRPTKASAYERAKKMPSSELIKKVVPTVAEVAQNLRSEVGKLFTPPTPSLGPFDLAETFTVGSINSQMMLSMAKLIFITELGRDPLIKKHVRDRLTSEGIVSVLPTDKGLNKVDDQHPYNRFLYLKNKPIDKLSEDSTQFLSILAAEKEDLITVSIGFHPDVQEEIIDRIFEATKGEDTGEVSEAWNTFIRDAIFEAFEQSLLISARKYAREWLREKQEDYLAQRLTDRVTQRIDVAPFTAPGWEKGETPSVLSVSAGQGDPRKDAILLVYLDEDGRLREQQKIDNLVDEATMEIFSDILKRREPQVVVVGGMGTQTHGLYQRVLELVKTQTGEQIDPNSQVDEWGEPMVTDEGQQTTINPESGTPVIFVNDDIARIYQHSKRAELEFGELPLTGKYCVGLARYAQSPLNEFAALGEDVTAIAIDPDQRLLTNVKFLQAMEKAFINTVNHIGVDINIAVRDTHYQHLLQFVAGLGPRKAQALVRRIAARGGYITNRSELAHPDLMYLKEFTNAVAFIKITQEFDSKVGDELPDVLDQTRIHPEDYELARKMASDALELDEEDLEGQHESAVVKQLIDDKQNESKLDELNLDDYALNLLQFRGDYKRSTLNLIRDELLNPFGEDRDDFKIPENKDIFTALTGETDQTLSPGTVVPAVVKATKPQFAYFRLDSGVDAFVSSVYATDEGDPDRRMDSIFPKATTVQGMVLNIDYDTFQVELSTRPQDLAMAPEYRKIVAEDEYYDTIKAMEDRESAQRRKQSKANRAPRVVDHPNFHNFSAEQAEQLLEGVPRGEVVIRPSSKGSDHLVVTWKVDEDLYQHIDVLEIDKANEWSLGRLLRIGNATYTDLDEMLVMHVQPMVRKVEELINHEKYHGPTEDDMAKYLHDFVKANIDRSNYAFCLDRKDPGSFVLGFMASAKSALNRWSVQVTPGMYVLNGAQLPTVADLCRAFKLQYADILKNPRSRLANGGKTPFAGGRTPATGARTPARGTWSATPAQGKASAWGGGNRTPAAGWGGGRTPHHGGRAPAINHGGRTPAQAVQAANANWNNNSSWEAPGSEGWNNSAPTQGDSWNTSGDASTASWDNSRGWNS</sequence>
<gene>
    <name evidence="13" type="ORF">E3Q17_02955</name>
</gene>
<dbReference type="Gene3D" id="1.10.10.2740">
    <property type="entry name" value="Spt6, Death-like domain"/>
    <property type="match status" value="1"/>
</dbReference>
<evidence type="ECO:0000256" key="10">
    <source>
        <dbReference type="ARBA" id="ARBA00093389"/>
    </source>
</evidence>
<feature type="compositionally biased region" description="Acidic residues" evidence="11">
    <location>
        <begin position="74"/>
        <end position="86"/>
    </location>
</feature>
<keyword evidence="5" id="KW-0158">Chromosome</keyword>
<dbReference type="Gene3D" id="1.10.150.850">
    <property type="entry name" value="Spt6, helix-hairpin-helix domain"/>
    <property type="match status" value="1"/>
</dbReference>
<dbReference type="Gene3D" id="3.30.420.140">
    <property type="entry name" value="YqgF/RNase H-like domain"/>
    <property type="match status" value="1"/>
</dbReference>
<proteinExistence type="inferred from homology"/>
<dbReference type="Pfam" id="PF21710">
    <property type="entry name" value="Spt6_S1"/>
    <property type="match status" value="1"/>
</dbReference>
<evidence type="ECO:0000313" key="13">
    <source>
        <dbReference type="EMBL" id="TIB98521.1"/>
    </source>
</evidence>
<dbReference type="InterPro" id="IPR003029">
    <property type="entry name" value="S1_domain"/>
</dbReference>
<reference evidence="13 14" key="1">
    <citation type="submission" date="2019-03" db="EMBL/GenBank/DDBJ databases">
        <title>Sequencing 25 genomes of Wallemia mellicola.</title>
        <authorList>
            <person name="Gostincar C."/>
        </authorList>
    </citation>
    <scope>NUCLEOTIDE SEQUENCE [LARGE SCALE GENOMIC DNA]</scope>
    <source>
        <strain evidence="13 14">EXF-1262</strain>
    </source>
</reference>
<dbReference type="InterPro" id="IPR035018">
    <property type="entry name" value="Spt6_SH2_C"/>
</dbReference>
<dbReference type="Pfam" id="PF14635">
    <property type="entry name" value="HHH_7"/>
    <property type="match status" value="1"/>
</dbReference>
<dbReference type="InterPro" id="IPR012340">
    <property type="entry name" value="NA-bd_OB-fold"/>
</dbReference>
<dbReference type="InterPro" id="IPR028231">
    <property type="entry name" value="Spt6_YqgF"/>
</dbReference>
<dbReference type="SUPFAM" id="SSF53098">
    <property type="entry name" value="Ribonuclease H-like"/>
    <property type="match status" value="1"/>
</dbReference>
<feature type="region of interest" description="Disordered" evidence="11">
    <location>
        <begin position="1"/>
        <end position="202"/>
    </location>
</feature>
<comment type="caution">
    <text evidence="13">The sequence shown here is derived from an EMBL/GenBank/DDBJ whole genome shotgun (WGS) entry which is preliminary data.</text>
</comment>